<feature type="transmembrane region" description="Helical" evidence="23">
    <location>
        <begin position="519"/>
        <end position="539"/>
    </location>
</feature>
<keyword evidence="4" id="KW-0050">Antiport</keyword>
<dbReference type="NCBIfam" id="TIGR00367">
    <property type="entry name" value="calcium/sodium antiporter"/>
    <property type="match status" value="1"/>
</dbReference>
<evidence type="ECO:0000256" key="23">
    <source>
        <dbReference type="SAM" id="Phobius"/>
    </source>
</evidence>
<feature type="transmembrane region" description="Helical" evidence="23">
    <location>
        <begin position="450"/>
        <end position="470"/>
    </location>
</feature>
<evidence type="ECO:0000256" key="11">
    <source>
        <dbReference type="ARBA" id="ARBA00022847"/>
    </source>
</evidence>
<dbReference type="Proteomes" id="UP000261560">
    <property type="component" value="Unplaced"/>
</dbReference>
<evidence type="ECO:0000313" key="26">
    <source>
        <dbReference type="Ensembl" id="ENSOMEP00000034815.1"/>
    </source>
</evidence>
<evidence type="ECO:0000256" key="19">
    <source>
        <dbReference type="ARBA" id="ARBA00042297"/>
    </source>
</evidence>
<evidence type="ECO:0000256" key="22">
    <source>
        <dbReference type="SAM" id="MobiDB-lite"/>
    </source>
</evidence>
<evidence type="ECO:0000256" key="5">
    <source>
        <dbReference type="ARBA" id="ARBA00022475"/>
    </source>
</evidence>
<keyword evidence="12 23" id="KW-1133">Transmembrane helix</keyword>
<dbReference type="GO" id="GO:0060292">
    <property type="term" value="P:long-term synaptic depression"/>
    <property type="evidence" value="ECO:0007669"/>
    <property type="project" value="TreeGrafter"/>
</dbReference>
<evidence type="ECO:0000259" key="25">
    <source>
        <dbReference type="Pfam" id="PF01699"/>
    </source>
</evidence>
<accession>A0A3B3DZP5</accession>
<evidence type="ECO:0000256" key="2">
    <source>
        <dbReference type="ARBA" id="ARBA00005364"/>
    </source>
</evidence>
<feature type="transmembrane region" description="Helical" evidence="23">
    <location>
        <begin position="225"/>
        <end position="244"/>
    </location>
</feature>
<feature type="chain" id="PRO_5017344992" description="Sodium/potassium/calcium exchanger 1" evidence="24">
    <location>
        <begin position="22"/>
        <end position="543"/>
    </location>
</feature>
<evidence type="ECO:0000256" key="3">
    <source>
        <dbReference type="ARBA" id="ARBA00022448"/>
    </source>
</evidence>
<dbReference type="Pfam" id="PF01699">
    <property type="entry name" value="Na_Ca_ex"/>
    <property type="match status" value="2"/>
</dbReference>
<evidence type="ECO:0000256" key="9">
    <source>
        <dbReference type="ARBA" id="ARBA00022692"/>
    </source>
</evidence>
<keyword evidence="24" id="KW-0732">Signal</keyword>
<keyword evidence="10" id="KW-0106">Calcium</keyword>
<dbReference type="GO" id="GO:0060291">
    <property type="term" value="P:long-term synaptic potentiation"/>
    <property type="evidence" value="ECO:0007669"/>
    <property type="project" value="TreeGrafter"/>
</dbReference>
<evidence type="ECO:0000256" key="1">
    <source>
        <dbReference type="ARBA" id="ARBA00004651"/>
    </source>
</evidence>
<evidence type="ECO:0000256" key="24">
    <source>
        <dbReference type="SAM" id="SignalP"/>
    </source>
</evidence>
<feature type="transmembrane region" description="Helical" evidence="23">
    <location>
        <begin position="415"/>
        <end position="438"/>
    </location>
</feature>
<evidence type="ECO:0000256" key="13">
    <source>
        <dbReference type="ARBA" id="ARBA00023065"/>
    </source>
</evidence>
<keyword evidence="7" id="KW-0109">Calcium transport</keyword>
<feature type="transmembrane region" description="Helical" evidence="23">
    <location>
        <begin position="192"/>
        <end position="213"/>
    </location>
</feature>
<dbReference type="PANTHER" id="PTHR10846:SF36">
    <property type="entry name" value="SODIUM_POTASSIUM_CALCIUM EXCHANGER 1"/>
    <property type="match status" value="1"/>
</dbReference>
<keyword evidence="3" id="KW-0813">Transport</keyword>
<keyword evidence="14 23" id="KW-0472">Membrane</keyword>
<evidence type="ECO:0000256" key="17">
    <source>
        <dbReference type="ARBA" id="ARBA00040585"/>
    </source>
</evidence>
<comment type="subcellular location">
    <subcellularLocation>
        <location evidence="1">Cell membrane</location>
        <topology evidence="1">Multi-pass membrane protein</topology>
    </subcellularLocation>
</comment>
<evidence type="ECO:0000313" key="27">
    <source>
        <dbReference type="Proteomes" id="UP000261560"/>
    </source>
</evidence>
<evidence type="ECO:0000256" key="7">
    <source>
        <dbReference type="ARBA" id="ARBA00022568"/>
    </source>
</evidence>
<dbReference type="GO" id="GO:0015293">
    <property type="term" value="F:symporter activity"/>
    <property type="evidence" value="ECO:0007669"/>
    <property type="project" value="UniProtKB-KW"/>
</dbReference>
<evidence type="ECO:0000256" key="6">
    <source>
        <dbReference type="ARBA" id="ARBA00022553"/>
    </source>
</evidence>
<dbReference type="InterPro" id="IPR004837">
    <property type="entry name" value="NaCa_Exmemb"/>
</dbReference>
<evidence type="ECO:0000256" key="20">
    <source>
        <dbReference type="ARBA" id="ARBA00042684"/>
    </source>
</evidence>
<dbReference type="STRING" id="30732.ENSOMEP00000034815"/>
<keyword evidence="6" id="KW-0597">Phosphoprotein</keyword>
<evidence type="ECO:0000256" key="15">
    <source>
        <dbReference type="ARBA" id="ARBA00023305"/>
    </source>
</evidence>
<dbReference type="Gene3D" id="1.20.1420.30">
    <property type="entry name" value="NCX, central ion-binding region"/>
    <property type="match status" value="2"/>
</dbReference>
<comment type="function">
    <text evidence="21">Calcium, potassium:sodium antiporter that transports 1 Ca(2+) and 1 K(+) in exchange for 4 Na(+). Critical component of the visual transduction cascade, controlling the calcium concentration of outer segments during light and darkness. Light causes a rapid lowering of cytosolic free calcium in the outer segment of both retinal rod and cone photoreceptors and the light-induced lowering of calcium is caused by extrusion via this protein which plays a key role in the process of light adaptation.</text>
</comment>
<feature type="transmembrane region" description="Helical" evidence="23">
    <location>
        <begin position="161"/>
        <end position="186"/>
    </location>
</feature>
<dbReference type="GO" id="GO:0007601">
    <property type="term" value="P:visual perception"/>
    <property type="evidence" value="ECO:0007669"/>
    <property type="project" value="UniProtKB-KW"/>
</dbReference>
<feature type="transmembrane region" description="Helical" evidence="23">
    <location>
        <begin position="490"/>
        <end position="507"/>
    </location>
</feature>
<feature type="compositionally biased region" description="Polar residues" evidence="22">
    <location>
        <begin position="87"/>
        <end position="97"/>
    </location>
</feature>
<dbReference type="Ensembl" id="ENSOMET00000035846.1">
    <property type="protein sequence ID" value="ENSOMEP00000034815.1"/>
    <property type="gene ID" value="ENSOMEG00000021660.1"/>
</dbReference>
<comment type="catalytic activity">
    <reaction evidence="16">
        <text>Ca(2+)(out) + K(+)(out) + 4 Na(+)(in) = Ca(2+)(in) + K(+)(in) + 4 Na(+)(out)</text>
        <dbReference type="Rhea" id="RHEA:69967"/>
        <dbReference type="ChEBI" id="CHEBI:29101"/>
        <dbReference type="ChEBI" id="CHEBI:29103"/>
        <dbReference type="ChEBI" id="CHEBI:29108"/>
    </reaction>
</comment>
<dbReference type="InterPro" id="IPR004481">
    <property type="entry name" value="K/Na/Ca-exchanger"/>
</dbReference>
<feature type="transmembrane region" description="Helical" evidence="23">
    <location>
        <begin position="119"/>
        <end position="140"/>
    </location>
</feature>
<dbReference type="GO" id="GO:0005262">
    <property type="term" value="F:calcium channel activity"/>
    <property type="evidence" value="ECO:0007669"/>
    <property type="project" value="TreeGrafter"/>
</dbReference>
<feature type="domain" description="Sodium/calcium exchanger membrane region" evidence="25">
    <location>
        <begin position="385"/>
        <end position="529"/>
    </location>
</feature>
<evidence type="ECO:0000256" key="21">
    <source>
        <dbReference type="ARBA" id="ARBA00045976"/>
    </source>
</evidence>
<evidence type="ECO:0000256" key="10">
    <source>
        <dbReference type="ARBA" id="ARBA00022837"/>
    </source>
</evidence>
<keyword evidence="15" id="KW-0844">Vision</keyword>
<keyword evidence="5" id="KW-1003">Cell membrane</keyword>
<dbReference type="AlphaFoldDB" id="A0A3B3DZP5"/>
<dbReference type="GO" id="GO:0006874">
    <property type="term" value="P:intracellular calcium ion homeostasis"/>
    <property type="evidence" value="ECO:0007669"/>
    <property type="project" value="TreeGrafter"/>
</dbReference>
<feature type="region of interest" description="Disordered" evidence="22">
    <location>
        <begin position="46"/>
        <end position="101"/>
    </location>
</feature>
<dbReference type="PaxDb" id="30732-ENSOMEP00000034815"/>
<evidence type="ECO:0000256" key="12">
    <source>
        <dbReference type="ARBA" id="ARBA00022989"/>
    </source>
</evidence>
<evidence type="ECO:0000256" key="18">
    <source>
        <dbReference type="ARBA" id="ARBA00042035"/>
    </source>
</evidence>
<feature type="domain" description="Sodium/calcium exchanger membrane region" evidence="25">
    <location>
        <begin position="126"/>
        <end position="267"/>
    </location>
</feature>
<keyword evidence="9 23" id="KW-0812">Transmembrane</keyword>
<dbReference type="GeneTree" id="ENSGT01030000234532"/>
<keyword evidence="13" id="KW-0406">Ion transport</keyword>
<dbReference type="GO" id="GO:0005886">
    <property type="term" value="C:plasma membrane"/>
    <property type="evidence" value="ECO:0007669"/>
    <property type="project" value="UniProtKB-SubCell"/>
</dbReference>
<evidence type="ECO:0000256" key="4">
    <source>
        <dbReference type="ARBA" id="ARBA00022449"/>
    </source>
</evidence>
<keyword evidence="8" id="KW-0716">Sensory transduction</keyword>
<sequence length="543" mass="60162">MLGRSLSGVLLWTLFLLTMSAQLDYHPETQIGGDFRKAFKREIERMSQDSEPLDRANQWIQGRHDRSSGSESTGIYADPFHTEQSDSSHASGMTTVSPDEGPRFNRFPADVFSVEQRRAGWVILHILGIMYMFVSLIVVCDEFFVPAVGVIMDRLSISDDVAGATVMAAGRSVPSVLFGLVTVFFMDSRVSMGGLVGSGVYSILFVTGMCAGLSRTVLHLTWWPLFRDLSFYLLYFILVVLFFLDNAVMWWESGILMAGYTLYVIFMKFNTQAELAIKSILHKLKPVQTDSPFEAPPKVSGSHTLSNVNVPLGEETSPKTDFCISDTDDKNEGLEGGEVRGDSPLSLRWPDTRCQQAAYLLLLPARLPLWITVPDVRNQKSRRFYAVTFLVSILWICVFSYVTHWWTNQMGETAIALRFMGILVTAICHPDLITSVIVTRKGLPNMAVSSNVGSSIFSLTVSFPLPMLLYSLSHGLAPAAVSSEGISCSTLLLVLMLLSAIVCIVSCKRKMNKALGASLVLLYILFVIVGILFSFEIIVCPLF</sequence>
<keyword evidence="27" id="KW-1185">Reference proteome</keyword>
<evidence type="ECO:0000256" key="16">
    <source>
        <dbReference type="ARBA" id="ARBA00033627"/>
    </source>
</evidence>
<dbReference type="GO" id="GO:0008273">
    <property type="term" value="F:calcium, potassium:sodium antiporter activity"/>
    <property type="evidence" value="ECO:0007669"/>
    <property type="project" value="TreeGrafter"/>
</dbReference>
<protein>
    <recommendedName>
        <fullName evidence="17">Sodium/potassium/calcium exchanger 1</fullName>
    </recommendedName>
    <alternativeName>
        <fullName evidence="18">Na(+)/K(+)/Ca(2+)-exchange protein 1</fullName>
    </alternativeName>
    <alternativeName>
        <fullName evidence="19">Retinal rod Na-Ca+K exchanger</fullName>
    </alternativeName>
    <alternativeName>
        <fullName evidence="20">Solute carrier family 24 member 1</fullName>
    </alternativeName>
</protein>
<keyword evidence="11" id="KW-0769">Symport</keyword>
<proteinExistence type="inferred from homology"/>
<evidence type="ECO:0000256" key="14">
    <source>
        <dbReference type="ARBA" id="ARBA00023136"/>
    </source>
</evidence>
<organism evidence="26 27">
    <name type="scientific">Oryzias melastigma</name>
    <name type="common">Marine medaka</name>
    <dbReference type="NCBI Taxonomy" id="30732"/>
    <lineage>
        <taxon>Eukaryota</taxon>
        <taxon>Metazoa</taxon>
        <taxon>Chordata</taxon>
        <taxon>Craniata</taxon>
        <taxon>Vertebrata</taxon>
        <taxon>Euteleostomi</taxon>
        <taxon>Actinopterygii</taxon>
        <taxon>Neopterygii</taxon>
        <taxon>Teleostei</taxon>
        <taxon>Neoteleostei</taxon>
        <taxon>Acanthomorphata</taxon>
        <taxon>Ovalentaria</taxon>
        <taxon>Atherinomorphae</taxon>
        <taxon>Beloniformes</taxon>
        <taxon>Adrianichthyidae</taxon>
        <taxon>Oryziinae</taxon>
        <taxon>Oryzias</taxon>
    </lineage>
</organism>
<dbReference type="PANTHER" id="PTHR10846">
    <property type="entry name" value="SODIUM/POTASSIUM/CALCIUM EXCHANGER"/>
    <property type="match status" value="1"/>
</dbReference>
<dbReference type="InterPro" id="IPR044880">
    <property type="entry name" value="NCX_ion-bd_dom_sf"/>
</dbReference>
<feature type="signal peptide" evidence="24">
    <location>
        <begin position="1"/>
        <end position="21"/>
    </location>
</feature>
<evidence type="ECO:0000256" key="8">
    <source>
        <dbReference type="ARBA" id="ARBA00022606"/>
    </source>
</evidence>
<reference evidence="26" key="1">
    <citation type="submission" date="2025-08" db="UniProtKB">
        <authorList>
            <consortium name="Ensembl"/>
        </authorList>
    </citation>
    <scope>IDENTIFICATION</scope>
</reference>
<feature type="transmembrane region" description="Helical" evidence="23">
    <location>
        <begin position="384"/>
        <end position="403"/>
    </location>
</feature>
<reference evidence="26" key="2">
    <citation type="submission" date="2025-09" db="UniProtKB">
        <authorList>
            <consortium name="Ensembl"/>
        </authorList>
    </citation>
    <scope>IDENTIFICATION</scope>
</reference>
<comment type="similarity">
    <text evidence="2">Belongs to the Ca(2+):cation antiporter (CaCA) (TC 2.A.19) family. SLC24A subfamily.</text>
</comment>
<name>A0A3B3DZP5_ORYME</name>